<dbReference type="InParanoid" id="A0A1D3D3E7"/>
<feature type="region of interest" description="Disordered" evidence="1">
    <location>
        <begin position="112"/>
        <end position="165"/>
    </location>
</feature>
<sequence>MDRAAAEVDAWRRSSAPSPAQNPIGYLNLERFVTFCIHQQRQQQHQMKQAACTFLCHTVSRAAKRRDSELLRQSLISWRCRMIAEEAEAATIVAATASPDPVGDVALQVKRQHVPSGPSDGSCYKNNKRDSGIGSSDLKPGAGSVLECRESPDMPGLATASTPAVPKVELAKRYGSSRGGPGSSVTRSFGFGYEALESSSRQ</sequence>
<dbReference type="AlphaFoldDB" id="A0A1D3D3E7"/>
<keyword evidence="3" id="KW-1185">Reference proteome</keyword>
<gene>
    <name evidence="2" type="ORF">cyc_06562</name>
</gene>
<dbReference type="EMBL" id="JROU02000911">
    <property type="protein sequence ID" value="OEH77976.1"/>
    <property type="molecule type" value="Genomic_DNA"/>
</dbReference>
<proteinExistence type="predicted"/>
<accession>A0A1D3D3E7</accession>
<organism evidence="2 3">
    <name type="scientific">Cyclospora cayetanensis</name>
    <dbReference type="NCBI Taxonomy" id="88456"/>
    <lineage>
        <taxon>Eukaryota</taxon>
        <taxon>Sar</taxon>
        <taxon>Alveolata</taxon>
        <taxon>Apicomplexa</taxon>
        <taxon>Conoidasida</taxon>
        <taxon>Coccidia</taxon>
        <taxon>Eucoccidiorida</taxon>
        <taxon>Eimeriorina</taxon>
        <taxon>Eimeriidae</taxon>
        <taxon>Cyclospora</taxon>
    </lineage>
</organism>
<dbReference type="VEuPathDB" id="ToxoDB:cyc_06562"/>
<protein>
    <submittedName>
        <fullName evidence="2">Uncharacterized protein</fullName>
    </submittedName>
</protein>
<name>A0A1D3D3E7_9EIME</name>
<reference evidence="2 3" key="1">
    <citation type="journal article" date="2016" name="BMC Genomics">
        <title>Comparative genomics reveals Cyclospora cayetanensis possesses coccidia-like metabolism and invasion components but unique surface antigens.</title>
        <authorList>
            <person name="Liu S."/>
            <person name="Wang L."/>
            <person name="Zheng H."/>
            <person name="Xu Z."/>
            <person name="Roellig D.M."/>
            <person name="Li N."/>
            <person name="Frace M.A."/>
            <person name="Tang K."/>
            <person name="Arrowood M.J."/>
            <person name="Moss D.M."/>
            <person name="Zhang L."/>
            <person name="Feng Y."/>
            <person name="Xiao L."/>
        </authorList>
    </citation>
    <scope>NUCLEOTIDE SEQUENCE [LARGE SCALE GENOMIC DNA]</scope>
    <source>
        <strain evidence="2 3">CHN_HEN01</strain>
    </source>
</reference>
<evidence type="ECO:0000313" key="3">
    <source>
        <dbReference type="Proteomes" id="UP000095192"/>
    </source>
</evidence>
<dbReference type="Proteomes" id="UP000095192">
    <property type="component" value="Unassembled WGS sequence"/>
</dbReference>
<evidence type="ECO:0000313" key="2">
    <source>
        <dbReference type="EMBL" id="OEH77976.1"/>
    </source>
</evidence>
<comment type="caution">
    <text evidence="2">The sequence shown here is derived from an EMBL/GenBank/DDBJ whole genome shotgun (WGS) entry which is preliminary data.</text>
</comment>
<evidence type="ECO:0000256" key="1">
    <source>
        <dbReference type="SAM" id="MobiDB-lite"/>
    </source>
</evidence>